<organism evidence="1 2">
    <name type="scientific">Hafnia alvei</name>
    <dbReference type="NCBI Taxonomy" id="569"/>
    <lineage>
        <taxon>Bacteria</taxon>
        <taxon>Pseudomonadati</taxon>
        <taxon>Pseudomonadota</taxon>
        <taxon>Gammaproteobacteria</taxon>
        <taxon>Enterobacterales</taxon>
        <taxon>Hafniaceae</taxon>
        <taxon>Hafnia</taxon>
    </lineage>
</organism>
<gene>
    <name evidence="1" type="ORF">EYY96_16950</name>
</gene>
<comment type="caution">
    <text evidence="1">The sequence shown here is derived from an EMBL/GenBank/DDBJ whole genome shotgun (WGS) entry which is preliminary data.</text>
</comment>
<dbReference type="AlphaFoldDB" id="A0ABD7Q3H2"/>
<name>A0ABD7Q3H2_HAFAL</name>
<dbReference type="Gene3D" id="1.10.10.10">
    <property type="entry name" value="Winged helix-like DNA-binding domain superfamily/Winged helix DNA-binding domain"/>
    <property type="match status" value="1"/>
</dbReference>
<proteinExistence type="predicted"/>
<evidence type="ECO:0000313" key="1">
    <source>
        <dbReference type="EMBL" id="TBL66660.1"/>
    </source>
</evidence>
<reference evidence="1 2" key="1">
    <citation type="submission" date="2019-02" db="EMBL/GenBank/DDBJ databases">
        <title>Comparative genomic analysis of the Hafnia genus genomes.</title>
        <authorList>
            <person name="Zhiqiu Y."/>
            <person name="Chao Y."/>
            <person name="Yuhui D."/>
            <person name="Di H."/>
            <person name="Bin L."/>
        </authorList>
    </citation>
    <scope>NUCLEOTIDE SEQUENCE [LARGE SCALE GENOMIC DNA]</scope>
    <source>
        <strain evidence="1 2">PCM_1210</strain>
    </source>
</reference>
<dbReference type="EMBL" id="SITJ01000076">
    <property type="protein sequence ID" value="TBL66660.1"/>
    <property type="molecule type" value="Genomic_DNA"/>
</dbReference>
<dbReference type="InterPro" id="IPR036388">
    <property type="entry name" value="WH-like_DNA-bd_sf"/>
</dbReference>
<protein>
    <recommendedName>
        <fullName evidence="3">HTH domain-containing protein</fullName>
    </recommendedName>
</protein>
<evidence type="ECO:0008006" key="3">
    <source>
        <dbReference type="Google" id="ProtNLM"/>
    </source>
</evidence>
<sequence>MSGIREVIVFLENNPKSKFSDIAKTLGLSNTSVRRELDFLNSLGCLIKTGCRTRYRYSVPEARQFRKTKSPVKKYTPPVKATVLPNVDAKKQKIAELIEKRLYNRAQTAISQLIAESGDQDTVNWALDKNAACGAKIKYF</sequence>
<accession>A0ABD7Q3H2</accession>
<dbReference type="SUPFAM" id="SSF46785">
    <property type="entry name" value="Winged helix' DNA-binding domain"/>
    <property type="match status" value="1"/>
</dbReference>
<dbReference type="InterPro" id="IPR036390">
    <property type="entry name" value="WH_DNA-bd_sf"/>
</dbReference>
<dbReference type="RefSeq" id="WP_130971350.1">
    <property type="nucleotide sequence ID" value="NZ_SITJ01000076.1"/>
</dbReference>
<dbReference type="Proteomes" id="UP000291600">
    <property type="component" value="Unassembled WGS sequence"/>
</dbReference>
<evidence type="ECO:0000313" key="2">
    <source>
        <dbReference type="Proteomes" id="UP000291600"/>
    </source>
</evidence>